<evidence type="ECO:0000256" key="1">
    <source>
        <dbReference type="SAM" id="MobiDB-lite"/>
    </source>
</evidence>
<sequence length="69" mass="7925">GKGDMKTFWLMGQNDSYRKKRSNEPELPPMSSLNQSVTRSSLKNKLTNNKSIHNRRLSLESLSNFDSSH</sequence>
<dbReference type="Proteomes" id="UP001054945">
    <property type="component" value="Unassembled WGS sequence"/>
</dbReference>
<gene>
    <name evidence="2" type="ORF">CEXT_90931</name>
</gene>
<feature type="compositionally biased region" description="Polar residues" evidence="1">
    <location>
        <begin position="31"/>
        <end position="51"/>
    </location>
</feature>
<protein>
    <submittedName>
        <fullName evidence="2">Uncharacterized protein</fullName>
    </submittedName>
</protein>
<comment type="caution">
    <text evidence="2">The sequence shown here is derived from an EMBL/GenBank/DDBJ whole genome shotgun (WGS) entry which is preliminary data.</text>
</comment>
<feature type="non-terminal residue" evidence="2">
    <location>
        <position position="1"/>
    </location>
</feature>
<dbReference type="AlphaFoldDB" id="A0AAV4XJX1"/>
<organism evidence="2 3">
    <name type="scientific">Caerostris extrusa</name>
    <name type="common">Bark spider</name>
    <name type="synonym">Caerostris bankana</name>
    <dbReference type="NCBI Taxonomy" id="172846"/>
    <lineage>
        <taxon>Eukaryota</taxon>
        <taxon>Metazoa</taxon>
        <taxon>Ecdysozoa</taxon>
        <taxon>Arthropoda</taxon>
        <taxon>Chelicerata</taxon>
        <taxon>Arachnida</taxon>
        <taxon>Araneae</taxon>
        <taxon>Araneomorphae</taxon>
        <taxon>Entelegynae</taxon>
        <taxon>Araneoidea</taxon>
        <taxon>Araneidae</taxon>
        <taxon>Caerostris</taxon>
    </lineage>
</organism>
<name>A0AAV4XJX1_CAEEX</name>
<evidence type="ECO:0000313" key="3">
    <source>
        <dbReference type="Proteomes" id="UP001054945"/>
    </source>
</evidence>
<feature type="region of interest" description="Disordered" evidence="1">
    <location>
        <begin position="1"/>
        <end position="51"/>
    </location>
</feature>
<evidence type="ECO:0000313" key="2">
    <source>
        <dbReference type="EMBL" id="GIY94974.1"/>
    </source>
</evidence>
<keyword evidence="3" id="KW-1185">Reference proteome</keyword>
<accession>A0AAV4XJX1</accession>
<dbReference type="EMBL" id="BPLR01017855">
    <property type="protein sequence ID" value="GIY94974.1"/>
    <property type="molecule type" value="Genomic_DNA"/>
</dbReference>
<reference evidence="2 3" key="1">
    <citation type="submission" date="2021-06" db="EMBL/GenBank/DDBJ databases">
        <title>Caerostris extrusa draft genome.</title>
        <authorList>
            <person name="Kono N."/>
            <person name="Arakawa K."/>
        </authorList>
    </citation>
    <scope>NUCLEOTIDE SEQUENCE [LARGE SCALE GENOMIC DNA]</scope>
</reference>
<proteinExistence type="predicted"/>